<evidence type="ECO:0000313" key="3">
    <source>
        <dbReference type="Proteomes" id="UP001529510"/>
    </source>
</evidence>
<dbReference type="SUPFAM" id="SSF48239">
    <property type="entry name" value="Terpenoid cyclases/Protein prenyltransferases"/>
    <property type="match status" value="1"/>
</dbReference>
<feature type="non-terminal residue" evidence="2">
    <location>
        <position position="98"/>
    </location>
</feature>
<dbReference type="Gene3D" id="1.50.10.20">
    <property type="match status" value="1"/>
</dbReference>
<accession>A0ABD0RWI8</accession>
<protein>
    <recommendedName>
        <fullName evidence="1">Alpha-macroglobulin-like TED domain-containing protein</fullName>
    </recommendedName>
</protein>
<dbReference type="InterPro" id="IPR008930">
    <property type="entry name" value="Terpenoid_cyclase/PrenylTrfase"/>
</dbReference>
<dbReference type="EMBL" id="JAMKFB020000001">
    <property type="protein sequence ID" value="KAL0202426.1"/>
    <property type="molecule type" value="Genomic_DNA"/>
</dbReference>
<reference evidence="2 3" key="1">
    <citation type="submission" date="2024-05" db="EMBL/GenBank/DDBJ databases">
        <title>Genome sequencing and assembly of Indian major carp, Cirrhinus mrigala (Hamilton, 1822).</title>
        <authorList>
            <person name="Mohindra V."/>
            <person name="Chowdhury L.M."/>
            <person name="Lal K."/>
            <person name="Jena J.K."/>
        </authorList>
    </citation>
    <scope>NUCLEOTIDE SEQUENCE [LARGE SCALE GENOMIC DNA]</scope>
    <source>
        <strain evidence="2">CM1030</strain>
        <tissue evidence="2">Blood</tissue>
    </source>
</reference>
<dbReference type="Pfam" id="PF07678">
    <property type="entry name" value="TED_complement"/>
    <property type="match status" value="1"/>
</dbReference>
<feature type="non-terminal residue" evidence="2">
    <location>
        <position position="1"/>
    </location>
</feature>
<dbReference type="Proteomes" id="UP001529510">
    <property type="component" value="Unassembled WGS sequence"/>
</dbReference>
<comment type="caution">
    <text evidence="2">The sequence shown here is derived from an EMBL/GenBank/DDBJ whole genome shotgun (WGS) entry which is preliminary data.</text>
</comment>
<organism evidence="2 3">
    <name type="scientific">Cirrhinus mrigala</name>
    <name type="common">Mrigala</name>
    <dbReference type="NCBI Taxonomy" id="683832"/>
    <lineage>
        <taxon>Eukaryota</taxon>
        <taxon>Metazoa</taxon>
        <taxon>Chordata</taxon>
        <taxon>Craniata</taxon>
        <taxon>Vertebrata</taxon>
        <taxon>Euteleostomi</taxon>
        <taxon>Actinopterygii</taxon>
        <taxon>Neopterygii</taxon>
        <taxon>Teleostei</taxon>
        <taxon>Ostariophysi</taxon>
        <taxon>Cypriniformes</taxon>
        <taxon>Cyprinidae</taxon>
        <taxon>Labeoninae</taxon>
        <taxon>Labeonini</taxon>
        <taxon>Cirrhinus</taxon>
    </lineage>
</organism>
<dbReference type="InterPro" id="IPR011626">
    <property type="entry name" value="Alpha-macroglobulin_TED"/>
</dbReference>
<dbReference type="AlphaFoldDB" id="A0ABD0RWI8"/>
<dbReference type="PANTHER" id="PTHR11412">
    <property type="entry name" value="MACROGLOBULIN / COMPLEMENT"/>
    <property type="match status" value="1"/>
</dbReference>
<evidence type="ECO:0000259" key="1">
    <source>
        <dbReference type="Pfam" id="PF07678"/>
    </source>
</evidence>
<dbReference type="Gene3D" id="2.20.210.20">
    <property type="match status" value="1"/>
</dbReference>
<dbReference type="InterPro" id="IPR050473">
    <property type="entry name" value="A2M/Complement_sys"/>
</dbReference>
<name>A0ABD0RWI8_CIRMR</name>
<gene>
    <name evidence="2" type="ORF">M9458_000444</name>
</gene>
<dbReference type="PANTHER" id="PTHR11412:SF81">
    <property type="entry name" value="COMPLEMENT C3"/>
    <property type="match status" value="1"/>
</dbReference>
<evidence type="ECO:0000313" key="2">
    <source>
        <dbReference type="EMBL" id="KAL0202426.1"/>
    </source>
</evidence>
<keyword evidence="3" id="KW-1185">Reference proteome</keyword>
<proteinExistence type="predicted"/>
<feature type="domain" description="Alpha-macroglobulin-like TED" evidence="1">
    <location>
        <begin position="5"/>
        <end position="57"/>
    </location>
</feature>
<sequence length="98" mass="10972">QYHSLEATAYAVLALVKTKDFDKAGEAVHWLGRQQSHYGGSGTTQATIMVFQAMAEYRTQVKDQQNFNLDVELSVAGNSAPTRYTIKKDNAHLTWSHK</sequence>